<dbReference type="AlphaFoldDB" id="A0A3B0VMS4"/>
<name>A0A3B0VMS4_9ZZZZ</name>
<accession>A0A3B0VMS4</accession>
<proteinExistence type="predicted"/>
<sequence>MLHVECAPTHHKRHTAISWLHGKLRYVPALDMLWQSMLSGAVRSHRETRQVADYRIRLMLSHFCAFDFSRMEELVAYGKEETAVQIKEHQLDKKLSA</sequence>
<organism evidence="1">
    <name type="scientific">hydrothermal vent metagenome</name>
    <dbReference type="NCBI Taxonomy" id="652676"/>
    <lineage>
        <taxon>unclassified sequences</taxon>
        <taxon>metagenomes</taxon>
        <taxon>ecological metagenomes</taxon>
    </lineage>
</organism>
<gene>
    <name evidence="1" type="ORF">MNBD_CHLOROFLEXI01-325</name>
</gene>
<reference evidence="1" key="1">
    <citation type="submission" date="2018-06" db="EMBL/GenBank/DDBJ databases">
        <authorList>
            <person name="Zhirakovskaya E."/>
        </authorList>
    </citation>
    <scope>NUCLEOTIDE SEQUENCE</scope>
</reference>
<protein>
    <submittedName>
        <fullName evidence="1">Uncharacterized protein</fullName>
    </submittedName>
</protein>
<dbReference type="EMBL" id="UOEU01000698">
    <property type="protein sequence ID" value="VAW38159.1"/>
    <property type="molecule type" value="Genomic_DNA"/>
</dbReference>
<evidence type="ECO:0000313" key="1">
    <source>
        <dbReference type="EMBL" id="VAW38159.1"/>
    </source>
</evidence>